<keyword evidence="2" id="KW-0479">Metal-binding</keyword>
<keyword evidence="7" id="KW-1185">Reference proteome</keyword>
<evidence type="ECO:0000256" key="1">
    <source>
        <dbReference type="ARBA" id="ARBA00022485"/>
    </source>
</evidence>
<evidence type="ECO:0000259" key="5">
    <source>
        <dbReference type="PROSITE" id="PS51379"/>
    </source>
</evidence>
<evidence type="ECO:0000313" key="6">
    <source>
        <dbReference type="EMBL" id="AET64987.1"/>
    </source>
</evidence>
<proteinExistence type="predicted"/>
<keyword evidence="1" id="KW-0004">4Fe-4S</keyword>
<dbReference type="GO" id="GO:0016491">
    <property type="term" value="F:oxidoreductase activity"/>
    <property type="evidence" value="ECO:0007669"/>
    <property type="project" value="UniProtKB-ARBA"/>
</dbReference>
<dbReference type="GeneID" id="12510796"/>
<dbReference type="EMBL" id="CP003117">
    <property type="protein sequence ID" value="AET64987.1"/>
    <property type="molecule type" value="Genomic_DNA"/>
</dbReference>
<protein>
    <submittedName>
        <fullName evidence="6">Formate dehydrogenase subunit B</fullName>
    </submittedName>
</protein>
<gene>
    <name evidence="6" type="ordered locus">Mhar_1627</name>
</gene>
<organism evidence="6 7">
    <name type="scientific">Methanothrix harundinacea (strain 6Ac)</name>
    <name type="common">Methanosaeta harundinacea</name>
    <dbReference type="NCBI Taxonomy" id="1110509"/>
    <lineage>
        <taxon>Archaea</taxon>
        <taxon>Methanobacteriati</taxon>
        <taxon>Methanobacteriota</taxon>
        <taxon>Stenosarchaea group</taxon>
        <taxon>Methanomicrobia</taxon>
        <taxon>Methanotrichales</taxon>
        <taxon>Methanotrichaceae</taxon>
        <taxon>Methanothrix</taxon>
    </lineage>
</organism>
<dbReference type="PANTHER" id="PTHR43177:SF3">
    <property type="entry name" value="PROTEIN NRFC HOMOLOG"/>
    <property type="match status" value="1"/>
</dbReference>
<dbReference type="InterPro" id="IPR017900">
    <property type="entry name" value="4Fe4S_Fe_S_CS"/>
</dbReference>
<dbReference type="CDD" id="cd16374">
    <property type="entry name" value="DMSOR_beta_like"/>
    <property type="match status" value="1"/>
</dbReference>
<dbReference type="GO" id="GO:0046872">
    <property type="term" value="F:metal ion binding"/>
    <property type="evidence" value="ECO:0007669"/>
    <property type="project" value="UniProtKB-KW"/>
</dbReference>
<dbReference type="Gene3D" id="3.30.70.20">
    <property type="match status" value="2"/>
</dbReference>
<dbReference type="OrthoDB" id="2837at2157"/>
<dbReference type="SUPFAM" id="SSF54862">
    <property type="entry name" value="4Fe-4S ferredoxins"/>
    <property type="match status" value="1"/>
</dbReference>
<accession>G7WPV6</accession>
<feature type="domain" description="4Fe-4S ferredoxin-type" evidence="5">
    <location>
        <begin position="1"/>
        <end position="32"/>
    </location>
</feature>
<dbReference type="PANTHER" id="PTHR43177">
    <property type="entry name" value="PROTEIN NRFC"/>
    <property type="match status" value="1"/>
</dbReference>
<dbReference type="Pfam" id="PF13247">
    <property type="entry name" value="Fer4_11"/>
    <property type="match status" value="1"/>
</dbReference>
<dbReference type="PROSITE" id="PS00198">
    <property type="entry name" value="4FE4S_FER_1"/>
    <property type="match status" value="2"/>
</dbReference>
<dbReference type="InterPro" id="IPR017896">
    <property type="entry name" value="4Fe4S_Fe-S-bd"/>
</dbReference>
<evidence type="ECO:0000256" key="4">
    <source>
        <dbReference type="ARBA" id="ARBA00023014"/>
    </source>
</evidence>
<dbReference type="STRING" id="1110509.Mhar_1627"/>
<reference evidence="6 7" key="1">
    <citation type="journal article" date="2012" name="PLoS ONE">
        <title>The genome characteristics and predicted function of methyl-group oxidation pathway in the obligate aceticlastic methanogens, Methanosaeta spp.</title>
        <authorList>
            <person name="Zhu J."/>
            <person name="Zheng H."/>
            <person name="Ai G."/>
            <person name="Zhang G."/>
            <person name="Liu D."/>
            <person name="Liu X."/>
            <person name="Dong X."/>
        </authorList>
    </citation>
    <scope>NUCLEOTIDE SEQUENCE [LARGE SCALE GENOMIC DNA]</scope>
    <source>
        <strain evidence="6 7">6Ac</strain>
    </source>
</reference>
<keyword evidence="4" id="KW-0411">Iron-sulfur</keyword>
<dbReference type="PROSITE" id="PS51379">
    <property type="entry name" value="4FE4S_FER_2"/>
    <property type="match status" value="2"/>
</dbReference>
<feature type="domain" description="4Fe-4S ferredoxin-type" evidence="5">
    <location>
        <begin position="66"/>
        <end position="95"/>
    </location>
</feature>
<dbReference type="InterPro" id="IPR050954">
    <property type="entry name" value="ET_IronSulfur_Cluster-Binding"/>
</dbReference>
<name>G7WPV6_METH6</name>
<dbReference type="KEGG" id="mhi:Mhar_1627"/>
<keyword evidence="3" id="KW-0408">Iron</keyword>
<dbReference type="PATRIC" id="fig|1110509.7.peg.1807"/>
<evidence type="ECO:0000256" key="2">
    <source>
        <dbReference type="ARBA" id="ARBA00022723"/>
    </source>
</evidence>
<dbReference type="HOGENOM" id="CLU_043374_3_3_2"/>
<sequence length="154" mass="16539">MEIYVDLERCIFCRACEVACERVHGTSRISVEAVKDRASVPVACHHCEAAPCALVCPSGALTQEEAEVGFEAGKCTRCGLCVVACPFGAVDLDPASMVQKCDLCPDREVPPCVLTCPAEALIFGDRFEATEVLRRRAASRIAQSYAASIGRERG</sequence>
<evidence type="ECO:0000313" key="7">
    <source>
        <dbReference type="Proteomes" id="UP000005877"/>
    </source>
</evidence>
<evidence type="ECO:0000256" key="3">
    <source>
        <dbReference type="ARBA" id="ARBA00023004"/>
    </source>
</evidence>
<dbReference type="RefSeq" id="WP_014587169.1">
    <property type="nucleotide sequence ID" value="NC_017527.1"/>
</dbReference>
<dbReference type="AlphaFoldDB" id="G7WPV6"/>
<dbReference type="GO" id="GO:0051539">
    <property type="term" value="F:4 iron, 4 sulfur cluster binding"/>
    <property type="evidence" value="ECO:0007669"/>
    <property type="project" value="UniProtKB-KW"/>
</dbReference>
<dbReference type="Proteomes" id="UP000005877">
    <property type="component" value="Chromosome"/>
</dbReference>